<protein>
    <submittedName>
        <fullName evidence="1">Uncharacterized protein</fullName>
    </submittedName>
</protein>
<accession>A0ABP9UG75</accession>
<dbReference type="EMBL" id="BAABQU010000069">
    <property type="protein sequence ID" value="GAA5441703.1"/>
    <property type="molecule type" value="Genomic_DNA"/>
</dbReference>
<keyword evidence="2" id="KW-1185">Reference proteome</keyword>
<evidence type="ECO:0000313" key="1">
    <source>
        <dbReference type="EMBL" id="GAA5441703.1"/>
    </source>
</evidence>
<name>A0ABP9UG75_9DEIO</name>
<reference evidence="1 2" key="1">
    <citation type="submission" date="2024-02" db="EMBL/GenBank/DDBJ databases">
        <title>Deinococcus caeni NBRC 101312.</title>
        <authorList>
            <person name="Ichikawa N."/>
            <person name="Katano-Makiyama Y."/>
            <person name="Hidaka K."/>
        </authorList>
    </citation>
    <scope>NUCLEOTIDE SEQUENCE [LARGE SCALE GENOMIC DNA]</scope>
    <source>
        <strain evidence="1 2">NBRC 101312</strain>
    </source>
</reference>
<dbReference type="Proteomes" id="UP001423409">
    <property type="component" value="Unassembled WGS sequence"/>
</dbReference>
<proteinExistence type="predicted"/>
<sequence>MTLIALVLVAGFVKTTFFPSAEEQCKRSFNHLVAATNASVSFRDYLAIEKRCKDGDWTNDY</sequence>
<evidence type="ECO:0000313" key="2">
    <source>
        <dbReference type="Proteomes" id="UP001423409"/>
    </source>
</evidence>
<gene>
    <name evidence="1" type="ORF">Dcae01_03243</name>
</gene>
<comment type="caution">
    <text evidence="1">The sequence shown here is derived from an EMBL/GenBank/DDBJ whole genome shotgun (WGS) entry which is preliminary data.</text>
</comment>
<organism evidence="1 2">
    <name type="scientific">Deinococcus caeni</name>
    <dbReference type="NCBI Taxonomy" id="569127"/>
    <lineage>
        <taxon>Bacteria</taxon>
        <taxon>Thermotogati</taxon>
        <taxon>Deinococcota</taxon>
        <taxon>Deinococci</taxon>
        <taxon>Deinococcales</taxon>
        <taxon>Deinococcaceae</taxon>
        <taxon>Deinococcus</taxon>
    </lineage>
</organism>